<dbReference type="PROSITE" id="PS51192">
    <property type="entry name" value="HELICASE_ATP_BIND_1"/>
    <property type="match status" value="1"/>
</dbReference>
<dbReference type="AlphaFoldDB" id="A0A9P4UR48"/>
<comment type="caution">
    <text evidence="15">The sequence shown here is derived from an EMBL/GenBank/DDBJ whole genome shotgun (WGS) entry which is preliminary data.</text>
</comment>
<feature type="domain" description="DEAD-box RNA helicase Q" evidence="14">
    <location>
        <begin position="99"/>
        <end position="127"/>
    </location>
</feature>
<dbReference type="OrthoDB" id="10261904at2759"/>
<evidence type="ECO:0000313" key="16">
    <source>
        <dbReference type="Proteomes" id="UP000799441"/>
    </source>
</evidence>
<evidence type="ECO:0000256" key="9">
    <source>
        <dbReference type="PROSITE-ProRule" id="PRU00552"/>
    </source>
</evidence>
<evidence type="ECO:0000256" key="1">
    <source>
        <dbReference type="ARBA" id="ARBA00004123"/>
    </source>
</evidence>
<evidence type="ECO:0000256" key="4">
    <source>
        <dbReference type="ARBA" id="ARBA00022801"/>
    </source>
</evidence>
<feature type="compositionally biased region" description="Polar residues" evidence="11">
    <location>
        <begin position="39"/>
        <end position="51"/>
    </location>
</feature>
<reference evidence="15" key="1">
    <citation type="journal article" date="2020" name="Stud. Mycol.">
        <title>101 Dothideomycetes genomes: a test case for predicting lifestyles and emergence of pathogens.</title>
        <authorList>
            <person name="Haridas S."/>
            <person name="Albert R."/>
            <person name="Binder M."/>
            <person name="Bloem J."/>
            <person name="Labutti K."/>
            <person name="Salamov A."/>
            <person name="Andreopoulos B."/>
            <person name="Baker S."/>
            <person name="Barry K."/>
            <person name="Bills G."/>
            <person name="Bluhm B."/>
            <person name="Cannon C."/>
            <person name="Castanera R."/>
            <person name="Culley D."/>
            <person name="Daum C."/>
            <person name="Ezra D."/>
            <person name="Gonzalez J."/>
            <person name="Henrissat B."/>
            <person name="Kuo A."/>
            <person name="Liang C."/>
            <person name="Lipzen A."/>
            <person name="Lutzoni F."/>
            <person name="Magnuson J."/>
            <person name="Mondo S."/>
            <person name="Nolan M."/>
            <person name="Ohm R."/>
            <person name="Pangilinan J."/>
            <person name="Park H.-J."/>
            <person name="Ramirez L."/>
            <person name="Alfaro M."/>
            <person name="Sun H."/>
            <person name="Tritt A."/>
            <person name="Yoshinaga Y."/>
            <person name="Zwiers L.-H."/>
            <person name="Turgeon B."/>
            <person name="Goodwin S."/>
            <person name="Spatafora J."/>
            <person name="Crous P."/>
            <person name="Grigoriev I."/>
        </authorList>
    </citation>
    <scope>NUCLEOTIDE SEQUENCE</scope>
    <source>
        <strain evidence="15">CBS 116435</strain>
    </source>
</reference>
<dbReference type="Gene3D" id="3.40.50.300">
    <property type="entry name" value="P-loop containing nucleotide triphosphate hydrolases"/>
    <property type="match status" value="2"/>
</dbReference>
<dbReference type="GO" id="GO:0005829">
    <property type="term" value="C:cytosol"/>
    <property type="evidence" value="ECO:0007669"/>
    <property type="project" value="TreeGrafter"/>
</dbReference>
<proteinExistence type="inferred from homology"/>
<dbReference type="Proteomes" id="UP000799441">
    <property type="component" value="Unassembled WGS sequence"/>
</dbReference>
<dbReference type="InterPro" id="IPR000629">
    <property type="entry name" value="RNA-helicase_DEAD-box_CS"/>
</dbReference>
<dbReference type="InterPro" id="IPR001650">
    <property type="entry name" value="Helicase_C-like"/>
</dbReference>
<dbReference type="InterPro" id="IPR050079">
    <property type="entry name" value="DEAD_box_RNA_helicase"/>
</dbReference>
<dbReference type="InterPro" id="IPR027417">
    <property type="entry name" value="P-loop_NTPase"/>
</dbReference>
<feature type="domain" description="Helicase C-terminal" evidence="13">
    <location>
        <begin position="351"/>
        <end position="515"/>
    </location>
</feature>
<evidence type="ECO:0000313" key="15">
    <source>
        <dbReference type="EMBL" id="KAF2721710.1"/>
    </source>
</evidence>
<organism evidence="15 16">
    <name type="scientific">Polychaeton citri CBS 116435</name>
    <dbReference type="NCBI Taxonomy" id="1314669"/>
    <lineage>
        <taxon>Eukaryota</taxon>
        <taxon>Fungi</taxon>
        <taxon>Dikarya</taxon>
        <taxon>Ascomycota</taxon>
        <taxon>Pezizomycotina</taxon>
        <taxon>Dothideomycetes</taxon>
        <taxon>Dothideomycetidae</taxon>
        <taxon>Capnodiales</taxon>
        <taxon>Capnodiaceae</taxon>
        <taxon>Polychaeton</taxon>
    </lineage>
</organism>
<keyword evidence="4 10" id="KW-0378">Hydrolase</keyword>
<dbReference type="Pfam" id="PF00271">
    <property type="entry name" value="Helicase_C"/>
    <property type="match status" value="1"/>
</dbReference>
<evidence type="ECO:0000259" key="13">
    <source>
        <dbReference type="PROSITE" id="PS51194"/>
    </source>
</evidence>
<dbReference type="PANTHER" id="PTHR47959:SF24">
    <property type="entry name" value="ATP-DEPENDENT RNA HELICASE"/>
    <property type="match status" value="1"/>
</dbReference>
<dbReference type="GO" id="GO:0005524">
    <property type="term" value="F:ATP binding"/>
    <property type="evidence" value="ECO:0007669"/>
    <property type="project" value="UniProtKB-KW"/>
</dbReference>
<dbReference type="PROSITE" id="PS00039">
    <property type="entry name" value="DEAD_ATP_HELICASE"/>
    <property type="match status" value="1"/>
</dbReference>
<protein>
    <submittedName>
        <fullName evidence="15">ATP dependent RNA helicase</fullName>
    </submittedName>
</protein>
<dbReference type="CDD" id="cd18787">
    <property type="entry name" value="SF2_C_DEAD"/>
    <property type="match status" value="1"/>
</dbReference>
<dbReference type="InterPro" id="IPR011545">
    <property type="entry name" value="DEAD/DEAH_box_helicase_dom"/>
</dbReference>
<dbReference type="Pfam" id="PF00270">
    <property type="entry name" value="DEAD"/>
    <property type="match status" value="1"/>
</dbReference>
<dbReference type="InterPro" id="IPR014014">
    <property type="entry name" value="RNA_helicase_DEAD_Q_motif"/>
</dbReference>
<evidence type="ECO:0000256" key="11">
    <source>
        <dbReference type="SAM" id="MobiDB-lite"/>
    </source>
</evidence>
<dbReference type="GO" id="GO:0010467">
    <property type="term" value="P:gene expression"/>
    <property type="evidence" value="ECO:0007669"/>
    <property type="project" value="UniProtKB-ARBA"/>
</dbReference>
<dbReference type="PROSITE" id="PS51195">
    <property type="entry name" value="Q_MOTIF"/>
    <property type="match status" value="1"/>
</dbReference>
<dbReference type="InterPro" id="IPR014001">
    <property type="entry name" value="Helicase_ATP-bd"/>
</dbReference>
<evidence type="ECO:0000259" key="14">
    <source>
        <dbReference type="PROSITE" id="PS51195"/>
    </source>
</evidence>
<keyword evidence="5 10" id="KW-0347">Helicase</keyword>
<evidence type="ECO:0000256" key="5">
    <source>
        <dbReference type="ARBA" id="ARBA00022806"/>
    </source>
</evidence>
<name>A0A9P4UR48_9PEZI</name>
<dbReference type="PROSITE" id="PS51194">
    <property type="entry name" value="HELICASE_CTER"/>
    <property type="match status" value="1"/>
</dbReference>
<keyword evidence="6 10" id="KW-0067">ATP-binding</keyword>
<feature type="domain" description="Helicase ATP-binding" evidence="12">
    <location>
        <begin position="130"/>
        <end position="309"/>
    </location>
</feature>
<dbReference type="SMART" id="SM00490">
    <property type="entry name" value="HELICc"/>
    <property type="match status" value="1"/>
</dbReference>
<dbReference type="GO" id="GO:0042254">
    <property type="term" value="P:ribosome biogenesis"/>
    <property type="evidence" value="ECO:0007669"/>
    <property type="project" value="UniProtKB-KW"/>
</dbReference>
<dbReference type="GO" id="GO:0003724">
    <property type="term" value="F:RNA helicase activity"/>
    <property type="evidence" value="ECO:0007669"/>
    <property type="project" value="InterPro"/>
</dbReference>
<feature type="short sequence motif" description="Q motif" evidence="9">
    <location>
        <begin position="99"/>
        <end position="127"/>
    </location>
</feature>
<dbReference type="GO" id="GO:0016787">
    <property type="term" value="F:hydrolase activity"/>
    <property type="evidence" value="ECO:0007669"/>
    <property type="project" value="UniProtKB-KW"/>
</dbReference>
<dbReference type="SUPFAM" id="SSF52540">
    <property type="entry name" value="P-loop containing nucleoside triphosphate hydrolases"/>
    <property type="match status" value="1"/>
</dbReference>
<feature type="compositionally biased region" description="Basic and acidic residues" evidence="11">
    <location>
        <begin position="17"/>
        <end position="38"/>
    </location>
</feature>
<comment type="subcellular location">
    <subcellularLocation>
        <location evidence="1">Nucleus</location>
    </subcellularLocation>
</comment>
<keyword evidence="8" id="KW-0539">Nucleus</keyword>
<comment type="similarity">
    <text evidence="10">Belongs to the DEAD box helicase family.</text>
</comment>
<accession>A0A9P4UR48</accession>
<evidence type="ECO:0000256" key="6">
    <source>
        <dbReference type="ARBA" id="ARBA00022840"/>
    </source>
</evidence>
<gene>
    <name evidence="15" type="ORF">K431DRAFT_284635</name>
</gene>
<keyword evidence="16" id="KW-1185">Reference proteome</keyword>
<dbReference type="GO" id="GO:0003723">
    <property type="term" value="F:RNA binding"/>
    <property type="evidence" value="ECO:0007669"/>
    <property type="project" value="UniProtKB-KW"/>
</dbReference>
<evidence type="ECO:0000256" key="7">
    <source>
        <dbReference type="ARBA" id="ARBA00022884"/>
    </source>
</evidence>
<keyword evidence="2" id="KW-0690">Ribosome biogenesis</keyword>
<dbReference type="PANTHER" id="PTHR47959">
    <property type="entry name" value="ATP-DEPENDENT RNA HELICASE RHLE-RELATED"/>
    <property type="match status" value="1"/>
</dbReference>
<evidence type="ECO:0000256" key="8">
    <source>
        <dbReference type="ARBA" id="ARBA00023242"/>
    </source>
</evidence>
<dbReference type="GO" id="GO:0005634">
    <property type="term" value="C:nucleus"/>
    <property type="evidence" value="ECO:0007669"/>
    <property type="project" value="UniProtKB-SubCell"/>
</dbReference>
<evidence type="ECO:0000256" key="3">
    <source>
        <dbReference type="ARBA" id="ARBA00022741"/>
    </source>
</evidence>
<keyword evidence="7" id="KW-0694">RNA-binding</keyword>
<feature type="region of interest" description="Disordered" evidence="11">
    <location>
        <begin position="1"/>
        <end position="77"/>
    </location>
</feature>
<keyword evidence="3 10" id="KW-0547">Nucleotide-binding</keyword>
<evidence type="ECO:0000256" key="10">
    <source>
        <dbReference type="RuleBase" id="RU000492"/>
    </source>
</evidence>
<evidence type="ECO:0000259" key="12">
    <source>
        <dbReference type="PROSITE" id="PS51192"/>
    </source>
</evidence>
<evidence type="ECO:0000256" key="2">
    <source>
        <dbReference type="ARBA" id="ARBA00022517"/>
    </source>
</evidence>
<dbReference type="SMART" id="SM00487">
    <property type="entry name" value="DEXDc"/>
    <property type="match status" value="1"/>
</dbReference>
<dbReference type="EMBL" id="MU003788">
    <property type="protein sequence ID" value="KAF2721710.1"/>
    <property type="molecule type" value="Genomic_DNA"/>
</dbReference>
<sequence length="550" mass="59528">MSHGEVHSSTSLDANGEDVHSSREGSRKRVKLSSHDSNRMSARQSDFQTGQPAWEPTSRIRTKKTAHQSVSLPPSLEVSGTGDIVPQSIRNAIAVDEKATFASLGVDPWLQASLSNLSIKRPTGIQKACIPQSLQRRNVLGSSATGSGKTVAFAIPILQHWARNPTGIFAVVLTPTRELALQIHEQFLAIGASQGIKCCLITGGADMRQQAIELGKRPHVVVATPGRLAAHVHDSGDDTIGGLKRVKFVVLDEADRLLESGKGSMLNDVGRCLSALSPKGERVTGMFTATVTQQVKTALESASSGGKDGEVFVADITTLEQTAVNSSDRTLAEVSANDTDDVVKLPPTLTQTYQLVNVMHKEKYLHILLQTPANLETNVVVFVNRTSTANLLEYLLRSLDHRVTALHSGLRHNDRVSNLARFRAQAARILVATDVAARGLDIPSVGLVINYDLPRDPSDYVHRVGRTARAGRKGSSVSLVGQRDVELVHAIEAKVGEEMKEYAEEGVNIETRVVREALNLVGIKKREALLAIEEGRDVKGNRRRALQKAS</sequence>